<keyword evidence="3" id="KW-0238">DNA-binding</keyword>
<dbReference type="PROSITE" id="PS50048">
    <property type="entry name" value="ZN2_CY6_FUNGAL_2"/>
    <property type="match status" value="1"/>
</dbReference>
<dbReference type="GO" id="GO:0000981">
    <property type="term" value="F:DNA-binding transcription factor activity, RNA polymerase II-specific"/>
    <property type="evidence" value="ECO:0007669"/>
    <property type="project" value="InterPro"/>
</dbReference>
<evidence type="ECO:0000256" key="4">
    <source>
        <dbReference type="ARBA" id="ARBA00023163"/>
    </source>
</evidence>
<gene>
    <name evidence="8" type="ORF">ASPACDRAFT_113484</name>
</gene>
<dbReference type="PANTHER" id="PTHR47540">
    <property type="entry name" value="THIAMINE REPRESSIBLE GENES REGULATORY PROTEIN THI5"/>
    <property type="match status" value="1"/>
</dbReference>
<dbReference type="CDD" id="cd00067">
    <property type="entry name" value="GAL4"/>
    <property type="match status" value="1"/>
</dbReference>
<feature type="region of interest" description="Disordered" evidence="6">
    <location>
        <begin position="125"/>
        <end position="147"/>
    </location>
</feature>
<reference evidence="9" key="1">
    <citation type="journal article" date="2017" name="Genome Biol.">
        <title>Comparative genomics reveals high biological diversity and specific adaptations in the industrially and medically important fungal genus Aspergillus.</title>
        <authorList>
            <person name="de Vries R.P."/>
            <person name="Riley R."/>
            <person name="Wiebenga A."/>
            <person name="Aguilar-Osorio G."/>
            <person name="Amillis S."/>
            <person name="Uchima C.A."/>
            <person name="Anderluh G."/>
            <person name="Asadollahi M."/>
            <person name="Askin M."/>
            <person name="Barry K."/>
            <person name="Battaglia E."/>
            <person name="Bayram O."/>
            <person name="Benocci T."/>
            <person name="Braus-Stromeyer S.A."/>
            <person name="Caldana C."/>
            <person name="Canovas D."/>
            <person name="Cerqueira G.C."/>
            <person name="Chen F."/>
            <person name="Chen W."/>
            <person name="Choi C."/>
            <person name="Clum A."/>
            <person name="Dos Santos R.A."/>
            <person name="Damasio A.R."/>
            <person name="Diallinas G."/>
            <person name="Emri T."/>
            <person name="Fekete E."/>
            <person name="Flipphi M."/>
            <person name="Freyberg S."/>
            <person name="Gallo A."/>
            <person name="Gournas C."/>
            <person name="Habgood R."/>
            <person name="Hainaut M."/>
            <person name="Harispe M.L."/>
            <person name="Henrissat B."/>
            <person name="Hilden K.S."/>
            <person name="Hope R."/>
            <person name="Hossain A."/>
            <person name="Karabika E."/>
            <person name="Karaffa L."/>
            <person name="Karanyi Z."/>
            <person name="Krasevec N."/>
            <person name="Kuo A."/>
            <person name="Kusch H."/>
            <person name="LaButti K."/>
            <person name="Lagendijk E.L."/>
            <person name="Lapidus A."/>
            <person name="Levasseur A."/>
            <person name="Lindquist E."/>
            <person name="Lipzen A."/>
            <person name="Logrieco A.F."/>
            <person name="MacCabe A."/>
            <person name="Maekelae M.R."/>
            <person name="Malavazi I."/>
            <person name="Melin P."/>
            <person name="Meyer V."/>
            <person name="Mielnichuk N."/>
            <person name="Miskei M."/>
            <person name="Molnar A.P."/>
            <person name="Mule G."/>
            <person name="Ngan C.Y."/>
            <person name="Orejas M."/>
            <person name="Orosz E."/>
            <person name="Ouedraogo J.P."/>
            <person name="Overkamp K.M."/>
            <person name="Park H.-S."/>
            <person name="Perrone G."/>
            <person name="Piumi F."/>
            <person name="Punt P.J."/>
            <person name="Ram A.F."/>
            <person name="Ramon A."/>
            <person name="Rauscher S."/>
            <person name="Record E."/>
            <person name="Riano-Pachon D.M."/>
            <person name="Robert V."/>
            <person name="Roehrig J."/>
            <person name="Ruller R."/>
            <person name="Salamov A."/>
            <person name="Salih N.S."/>
            <person name="Samson R.A."/>
            <person name="Sandor E."/>
            <person name="Sanguinetti M."/>
            <person name="Schuetze T."/>
            <person name="Sepcic K."/>
            <person name="Shelest E."/>
            <person name="Sherlock G."/>
            <person name="Sophianopoulou V."/>
            <person name="Squina F.M."/>
            <person name="Sun H."/>
            <person name="Susca A."/>
            <person name="Todd R.B."/>
            <person name="Tsang A."/>
            <person name="Unkles S.E."/>
            <person name="van de Wiele N."/>
            <person name="van Rossen-Uffink D."/>
            <person name="Oliveira J.V."/>
            <person name="Vesth T.C."/>
            <person name="Visser J."/>
            <person name="Yu J.-H."/>
            <person name="Zhou M."/>
            <person name="Andersen M.R."/>
            <person name="Archer D.B."/>
            <person name="Baker S.E."/>
            <person name="Benoit I."/>
            <person name="Brakhage A.A."/>
            <person name="Braus G.H."/>
            <person name="Fischer R."/>
            <person name="Frisvad J.C."/>
            <person name="Goldman G.H."/>
            <person name="Houbraken J."/>
            <person name="Oakley B."/>
            <person name="Pocsi I."/>
            <person name="Scazzocchio C."/>
            <person name="Seiboth B."/>
            <person name="vanKuyk P.A."/>
            <person name="Wortman J."/>
            <person name="Dyer P.S."/>
            <person name="Grigoriev I.V."/>
        </authorList>
    </citation>
    <scope>NUCLEOTIDE SEQUENCE [LARGE SCALE GENOMIC DNA]</scope>
    <source>
        <strain evidence="9">ATCC 16872 / CBS 172.66 / WB 5094</strain>
    </source>
</reference>
<dbReference type="VEuPathDB" id="FungiDB:ASPACDRAFT_113484"/>
<evidence type="ECO:0000313" key="9">
    <source>
        <dbReference type="Proteomes" id="UP000184546"/>
    </source>
</evidence>
<dbReference type="GO" id="GO:0008270">
    <property type="term" value="F:zinc ion binding"/>
    <property type="evidence" value="ECO:0007669"/>
    <property type="project" value="InterPro"/>
</dbReference>
<comment type="subcellular location">
    <subcellularLocation>
        <location evidence="1">Nucleus</location>
    </subcellularLocation>
</comment>
<dbReference type="Pfam" id="PF00172">
    <property type="entry name" value="Zn_clus"/>
    <property type="match status" value="1"/>
</dbReference>
<keyword evidence="9" id="KW-1185">Reference proteome</keyword>
<evidence type="ECO:0000256" key="1">
    <source>
        <dbReference type="ARBA" id="ARBA00004123"/>
    </source>
</evidence>
<evidence type="ECO:0000259" key="7">
    <source>
        <dbReference type="PROSITE" id="PS50048"/>
    </source>
</evidence>
<keyword evidence="2" id="KW-0805">Transcription regulation</keyword>
<sequence length="407" mass="44490">MTQFEPQAEWFQTPLALSDSTFNDTVARPVKRHAACDECRKRKLKCSGEQTGCTRCLKQDLLCHYSEQKQMGRPPKKRLREEEDPSSLGLDSGLWSADADLSHLLLTDTVGMGIPPRDTLQSGIAAYTPQTTPPDPLADDTQSPPSRMDLATPLNCVPTTTTPWPDFSSVSAATASLTPLPPDVSYPSPDPADSTDQQCSCLSRLYLCLSHLSSLAPFPISQHTFCSLYIAARTAREVIRCRICPLRFSTGMQNVMCTGTLLAVIADSWLRVYKANPVDLGKQSTSPAYAATIEQSLNPAAGWKDWLRQTVRGGVVGGPYDPAGSPQVTETPSLLALIEEMEARQRSWHQSHPLPAEERLLPVQNCSTGESELLCLRVIKSAREVIAKFGFEPSDYPHGTTPVTSGM</sequence>
<evidence type="ECO:0000313" key="8">
    <source>
        <dbReference type="EMBL" id="OJK02944.1"/>
    </source>
</evidence>
<dbReference type="OMA" id="PKRHAAC"/>
<dbReference type="InterPro" id="IPR051711">
    <property type="entry name" value="Stress_Response_Reg"/>
</dbReference>
<evidence type="ECO:0000256" key="3">
    <source>
        <dbReference type="ARBA" id="ARBA00023125"/>
    </source>
</evidence>
<accession>A0A1L9X3N6</accession>
<name>A0A1L9X3N6_ASPA1</name>
<protein>
    <recommendedName>
        <fullName evidence="7">Zn(2)-C6 fungal-type domain-containing protein</fullName>
    </recommendedName>
</protein>
<organism evidence="8 9">
    <name type="scientific">Aspergillus aculeatus (strain ATCC 16872 / CBS 172.66 / WB 5094)</name>
    <dbReference type="NCBI Taxonomy" id="690307"/>
    <lineage>
        <taxon>Eukaryota</taxon>
        <taxon>Fungi</taxon>
        <taxon>Dikarya</taxon>
        <taxon>Ascomycota</taxon>
        <taxon>Pezizomycotina</taxon>
        <taxon>Eurotiomycetes</taxon>
        <taxon>Eurotiomycetidae</taxon>
        <taxon>Eurotiales</taxon>
        <taxon>Aspergillaceae</taxon>
        <taxon>Aspergillus</taxon>
        <taxon>Aspergillus subgen. Circumdati</taxon>
    </lineage>
</organism>
<evidence type="ECO:0000256" key="2">
    <source>
        <dbReference type="ARBA" id="ARBA00023015"/>
    </source>
</evidence>
<dbReference type="GO" id="GO:0043565">
    <property type="term" value="F:sequence-specific DNA binding"/>
    <property type="evidence" value="ECO:0007669"/>
    <property type="project" value="TreeGrafter"/>
</dbReference>
<evidence type="ECO:0000256" key="6">
    <source>
        <dbReference type="SAM" id="MobiDB-lite"/>
    </source>
</evidence>
<evidence type="ECO:0000256" key="5">
    <source>
        <dbReference type="ARBA" id="ARBA00023242"/>
    </source>
</evidence>
<dbReference type="OrthoDB" id="10261408at2759"/>
<feature type="region of interest" description="Disordered" evidence="6">
    <location>
        <begin position="69"/>
        <end position="90"/>
    </location>
</feature>
<dbReference type="GO" id="GO:0005634">
    <property type="term" value="C:nucleus"/>
    <property type="evidence" value="ECO:0007669"/>
    <property type="project" value="UniProtKB-SubCell"/>
</dbReference>
<feature type="domain" description="Zn(2)-C6 fungal-type" evidence="7">
    <location>
        <begin position="35"/>
        <end position="65"/>
    </location>
</feature>
<dbReference type="GeneID" id="30969537"/>
<dbReference type="Gene3D" id="4.10.240.10">
    <property type="entry name" value="Zn(2)-C6 fungal-type DNA-binding domain"/>
    <property type="match status" value="1"/>
</dbReference>
<proteinExistence type="predicted"/>
<dbReference type="InterPro" id="IPR001138">
    <property type="entry name" value="Zn2Cys6_DnaBD"/>
</dbReference>
<dbReference type="PANTHER" id="PTHR47540:SF4">
    <property type="entry name" value="TRANSCRIPTION FACTOR RGLT"/>
    <property type="match status" value="1"/>
</dbReference>
<dbReference type="STRING" id="690307.A0A1L9X3N6"/>
<keyword evidence="4" id="KW-0804">Transcription</keyword>
<dbReference type="Proteomes" id="UP000184546">
    <property type="component" value="Unassembled WGS sequence"/>
</dbReference>
<dbReference type="InterPro" id="IPR036864">
    <property type="entry name" value="Zn2-C6_fun-type_DNA-bd_sf"/>
</dbReference>
<dbReference type="PROSITE" id="PS00463">
    <property type="entry name" value="ZN2_CY6_FUNGAL_1"/>
    <property type="match status" value="1"/>
</dbReference>
<dbReference type="RefSeq" id="XP_020059283.1">
    <property type="nucleotide sequence ID" value="XM_020195723.1"/>
</dbReference>
<dbReference type="GO" id="GO:0045944">
    <property type="term" value="P:positive regulation of transcription by RNA polymerase II"/>
    <property type="evidence" value="ECO:0007669"/>
    <property type="project" value="TreeGrafter"/>
</dbReference>
<dbReference type="AlphaFoldDB" id="A0A1L9X3N6"/>
<dbReference type="EMBL" id="KV878972">
    <property type="protein sequence ID" value="OJK02944.1"/>
    <property type="molecule type" value="Genomic_DNA"/>
</dbReference>
<dbReference type="SUPFAM" id="SSF57701">
    <property type="entry name" value="Zn2/Cys6 DNA-binding domain"/>
    <property type="match status" value="1"/>
</dbReference>
<dbReference type="SMART" id="SM00066">
    <property type="entry name" value="GAL4"/>
    <property type="match status" value="1"/>
</dbReference>
<keyword evidence="5" id="KW-0539">Nucleus</keyword>